<sequence length="638" mass="72733">MEKWQISELSLSDDAVEEHQVVKLSSSKGLCRVFPEDFRADNSKILDPQGQYINVWNKIFFGACLISLFVDPMFLYMPATQADACADVERRDELILTLIRSLADFFYLIQIYVRFHTAYVAPDSRVFGRGELVIEPQKIAMRYLDGGFWIDLFSALPLPQVLVWGILPNLGGSPLANLKNALRFVIIIQYLPKLYIFLPLSLDIVKATGVMVETAFAGVMYNMLLFLLVGHVLGASWYLLSLVRLEACWKSVCESENSSCPYGFFDCRSLGNSGRDAWFMASNITTICDPSNSYYQYGIYGQGLIVAMTSEKFFNKYFYGLWWGVQQLCCLGQTLYPTVHIGEINFAMLACVLGLILFALLVANMQRYYLSATIRIEDWRIKMTNTEEWMHQRQLPPELRECVRKYERSKWVTTQGVDEESLFNSIPPELHRAIKRHLCLDLVRQVPVFDQMDGPMLDAICERLRPALCTQGTFLVCEGDAIYGMLFIIRGHLESHTTDGGHVGFVSSCNLGPGDFCGDELLVWALDPRPNLNLPSSTRTIRAISDVEAFALTSDDLRFVALQFRRLHSKQVRYTFRFYSPQWRTWAACIIQAAWRRYKKPKEASQSESGEEFWTSESSRVDLRYDIDGPPPGPGLAD</sequence>
<dbReference type="SUPFAM" id="SSF51206">
    <property type="entry name" value="cAMP-binding domain-like"/>
    <property type="match status" value="1"/>
</dbReference>
<keyword evidence="8" id="KW-1071">Ligand-gated ion channel</keyword>
<evidence type="ECO:0000256" key="4">
    <source>
        <dbReference type="ARBA" id="ARBA00022692"/>
    </source>
</evidence>
<dbReference type="Pfam" id="PF00520">
    <property type="entry name" value="Ion_trans"/>
    <property type="match status" value="1"/>
</dbReference>
<dbReference type="SUPFAM" id="SSF81324">
    <property type="entry name" value="Voltage-gated potassium channels"/>
    <property type="match status" value="1"/>
</dbReference>
<evidence type="ECO:0000256" key="3">
    <source>
        <dbReference type="ARBA" id="ARBA00022448"/>
    </source>
</evidence>
<keyword evidence="14" id="KW-1185">Reference proteome</keyword>
<keyword evidence="6" id="KW-0406">Ion transport</keyword>
<evidence type="ECO:0000256" key="9">
    <source>
        <dbReference type="ARBA" id="ARBA00023303"/>
    </source>
</evidence>
<dbReference type="Gene3D" id="1.10.287.630">
    <property type="entry name" value="Helix hairpin bin"/>
    <property type="match status" value="1"/>
</dbReference>
<keyword evidence="5 11" id="KW-1133">Transmembrane helix</keyword>
<dbReference type="Gene3D" id="2.60.120.10">
    <property type="entry name" value="Jelly Rolls"/>
    <property type="match status" value="1"/>
</dbReference>
<feature type="region of interest" description="Disordered" evidence="10">
    <location>
        <begin position="601"/>
        <end position="638"/>
    </location>
</feature>
<dbReference type="Gene3D" id="1.10.287.70">
    <property type="match status" value="1"/>
</dbReference>
<name>A0AAN8Z515_9MAGN</name>
<dbReference type="PANTHER" id="PTHR45651:SF12">
    <property type="entry name" value="CYCLIC NUCLEOTIDE-GATED ION CHANNEL 15-RELATED"/>
    <property type="match status" value="1"/>
</dbReference>
<dbReference type="SMART" id="SM00100">
    <property type="entry name" value="cNMP"/>
    <property type="match status" value="1"/>
</dbReference>
<dbReference type="GO" id="GO:0005216">
    <property type="term" value="F:monoatomic ion channel activity"/>
    <property type="evidence" value="ECO:0007669"/>
    <property type="project" value="InterPro"/>
</dbReference>
<feature type="domain" description="Cyclic nucleotide-binding" evidence="12">
    <location>
        <begin position="448"/>
        <end position="529"/>
    </location>
</feature>
<reference evidence="13 14" key="1">
    <citation type="submission" date="2023-12" db="EMBL/GenBank/DDBJ databases">
        <title>A high-quality genome assembly for Dillenia turbinata (Dilleniales).</title>
        <authorList>
            <person name="Chanderbali A."/>
        </authorList>
    </citation>
    <scope>NUCLEOTIDE SEQUENCE [LARGE SCALE GENOMIC DNA]</scope>
    <source>
        <strain evidence="13">LSX21</strain>
        <tissue evidence="13">Leaf</tissue>
    </source>
</reference>
<dbReference type="GO" id="GO:0016020">
    <property type="term" value="C:membrane"/>
    <property type="evidence" value="ECO:0007669"/>
    <property type="project" value="UniProtKB-SubCell"/>
</dbReference>
<keyword evidence="9" id="KW-0407">Ion channel</keyword>
<comment type="similarity">
    <text evidence="2">Belongs to the cyclic nucleotide-gated cation channel (TC 1.A.1.5) family.</text>
</comment>
<organism evidence="13 14">
    <name type="scientific">Dillenia turbinata</name>
    <dbReference type="NCBI Taxonomy" id="194707"/>
    <lineage>
        <taxon>Eukaryota</taxon>
        <taxon>Viridiplantae</taxon>
        <taxon>Streptophyta</taxon>
        <taxon>Embryophyta</taxon>
        <taxon>Tracheophyta</taxon>
        <taxon>Spermatophyta</taxon>
        <taxon>Magnoliopsida</taxon>
        <taxon>eudicotyledons</taxon>
        <taxon>Gunneridae</taxon>
        <taxon>Pentapetalae</taxon>
        <taxon>Dilleniales</taxon>
        <taxon>Dilleniaceae</taxon>
        <taxon>Dillenia</taxon>
    </lineage>
</organism>
<dbReference type="InterPro" id="IPR000595">
    <property type="entry name" value="cNMP-bd_dom"/>
</dbReference>
<evidence type="ECO:0000256" key="1">
    <source>
        <dbReference type="ARBA" id="ARBA00004141"/>
    </source>
</evidence>
<evidence type="ECO:0000313" key="13">
    <source>
        <dbReference type="EMBL" id="KAK6926774.1"/>
    </source>
</evidence>
<evidence type="ECO:0000256" key="10">
    <source>
        <dbReference type="SAM" id="MobiDB-lite"/>
    </source>
</evidence>
<evidence type="ECO:0000256" key="6">
    <source>
        <dbReference type="ARBA" id="ARBA00023065"/>
    </source>
</evidence>
<keyword evidence="7 11" id="KW-0472">Membrane</keyword>
<dbReference type="PANTHER" id="PTHR45651">
    <property type="entry name" value="CYCLIC NUCLEOTIDE-GATED ION CHANNEL 15-RELATED-RELATED"/>
    <property type="match status" value="1"/>
</dbReference>
<evidence type="ECO:0000256" key="8">
    <source>
        <dbReference type="ARBA" id="ARBA00023286"/>
    </source>
</evidence>
<dbReference type="Proteomes" id="UP001370490">
    <property type="component" value="Unassembled WGS sequence"/>
</dbReference>
<feature type="transmembrane region" description="Helical" evidence="11">
    <location>
        <begin position="180"/>
        <end position="198"/>
    </location>
</feature>
<feature type="transmembrane region" description="Helical" evidence="11">
    <location>
        <begin position="148"/>
        <end position="168"/>
    </location>
</feature>
<keyword evidence="3" id="KW-0813">Transport</keyword>
<comment type="subcellular location">
    <subcellularLocation>
        <location evidence="1">Membrane</location>
        <topology evidence="1">Multi-pass membrane protein</topology>
    </subcellularLocation>
</comment>
<accession>A0AAN8Z515</accession>
<feature type="compositionally biased region" description="Pro residues" evidence="10">
    <location>
        <begin position="629"/>
        <end position="638"/>
    </location>
</feature>
<evidence type="ECO:0000256" key="2">
    <source>
        <dbReference type="ARBA" id="ARBA00010486"/>
    </source>
</evidence>
<feature type="transmembrane region" description="Helical" evidence="11">
    <location>
        <begin position="344"/>
        <end position="363"/>
    </location>
</feature>
<evidence type="ECO:0000256" key="7">
    <source>
        <dbReference type="ARBA" id="ARBA00023136"/>
    </source>
</evidence>
<dbReference type="AlphaFoldDB" id="A0AAN8Z515"/>
<evidence type="ECO:0000313" key="14">
    <source>
        <dbReference type="Proteomes" id="UP001370490"/>
    </source>
</evidence>
<dbReference type="PROSITE" id="PS50042">
    <property type="entry name" value="CNMP_BINDING_3"/>
    <property type="match status" value="1"/>
</dbReference>
<dbReference type="InterPro" id="IPR005821">
    <property type="entry name" value="Ion_trans_dom"/>
</dbReference>
<gene>
    <name evidence="13" type="ORF">RJ641_008493</name>
</gene>
<evidence type="ECO:0000256" key="11">
    <source>
        <dbReference type="SAM" id="Phobius"/>
    </source>
</evidence>
<evidence type="ECO:0000259" key="12">
    <source>
        <dbReference type="PROSITE" id="PS50042"/>
    </source>
</evidence>
<dbReference type="CDD" id="cd00038">
    <property type="entry name" value="CAP_ED"/>
    <property type="match status" value="1"/>
</dbReference>
<comment type="caution">
    <text evidence="13">The sequence shown here is derived from an EMBL/GenBank/DDBJ whole genome shotgun (WGS) entry which is preliminary data.</text>
</comment>
<evidence type="ECO:0000256" key="5">
    <source>
        <dbReference type="ARBA" id="ARBA00022989"/>
    </source>
</evidence>
<protein>
    <submittedName>
        <fullName evidence="13">Ion transport domain</fullName>
    </submittedName>
</protein>
<keyword evidence="4 11" id="KW-0812">Transmembrane</keyword>
<dbReference type="InterPro" id="IPR018490">
    <property type="entry name" value="cNMP-bd_dom_sf"/>
</dbReference>
<dbReference type="InterPro" id="IPR014710">
    <property type="entry name" value="RmlC-like_jellyroll"/>
</dbReference>
<dbReference type="EMBL" id="JBAMMX010000015">
    <property type="protein sequence ID" value="KAK6926774.1"/>
    <property type="molecule type" value="Genomic_DNA"/>
</dbReference>
<feature type="transmembrane region" description="Helical" evidence="11">
    <location>
        <begin position="218"/>
        <end position="240"/>
    </location>
</feature>
<proteinExistence type="inferred from homology"/>